<dbReference type="InterPro" id="IPR036938">
    <property type="entry name" value="PAP2/HPO_sf"/>
</dbReference>
<dbReference type="PANTHER" id="PTHR14969:SF62">
    <property type="entry name" value="DECAPRENYLPHOSPHORYL-5-PHOSPHORIBOSE PHOSPHATASE RV3807C-RELATED"/>
    <property type="match status" value="1"/>
</dbReference>
<dbReference type="SUPFAM" id="SSF48317">
    <property type="entry name" value="Acid phosphatase/Vanadium-dependent haloperoxidase"/>
    <property type="match status" value="1"/>
</dbReference>
<feature type="signal peptide" evidence="7">
    <location>
        <begin position="1"/>
        <end position="21"/>
    </location>
</feature>
<keyword evidence="2" id="KW-1003">Cell membrane</keyword>
<dbReference type="PANTHER" id="PTHR14969">
    <property type="entry name" value="SPHINGOSINE-1-PHOSPHATE PHOSPHOHYDROLASE"/>
    <property type="match status" value="1"/>
</dbReference>
<evidence type="ECO:0000256" key="2">
    <source>
        <dbReference type="ARBA" id="ARBA00022475"/>
    </source>
</evidence>
<gene>
    <name evidence="9" type="ORF">SAMN04488087_0331</name>
</gene>
<evidence type="ECO:0000256" key="6">
    <source>
        <dbReference type="ARBA" id="ARBA00023136"/>
    </source>
</evidence>
<dbReference type="InterPro" id="IPR000326">
    <property type="entry name" value="PAP2/HPO"/>
</dbReference>
<evidence type="ECO:0000256" key="7">
    <source>
        <dbReference type="SAM" id="SignalP"/>
    </source>
</evidence>
<keyword evidence="10" id="KW-1185">Reference proteome</keyword>
<dbReference type="SMART" id="SM00014">
    <property type="entry name" value="acidPPc"/>
    <property type="match status" value="1"/>
</dbReference>
<evidence type="ECO:0000256" key="1">
    <source>
        <dbReference type="ARBA" id="ARBA00004651"/>
    </source>
</evidence>
<keyword evidence="5" id="KW-1133">Transmembrane helix</keyword>
<sequence length="196" mass="21051">MQRCLWLGPALALLVTGNAWAQAACEQTALELRLLCLTYQWDSAVVSAYFQTVDAAAYPMFAGLTVGAWGGVWIGKMARPAAERITLSAAATAGLVIGMKAIIRRDRPFRLWDDIAPRGDPPDSYAFPSGHAALAFALATAWSLEVPRGYVVIPVYVWATSVAVGRIWKGVHYPTDVLAGAVLGAGVAWAVHQLWP</sequence>
<feature type="chain" id="PRO_5012816411" evidence="7">
    <location>
        <begin position="22"/>
        <end position="196"/>
    </location>
</feature>
<comment type="subcellular location">
    <subcellularLocation>
        <location evidence="1">Cell membrane</location>
        <topology evidence="1">Multi-pass membrane protein</topology>
    </subcellularLocation>
</comment>
<keyword evidence="3" id="KW-0812">Transmembrane</keyword>
<proteinExistence type="predicted"/>
<evidence type="ECO:0000256" key="5">
    <source>
        <dbReference type="ARBA" id="ARBA00022989"/>
    </source>
</evidence>
<dbReference type="STRING" id="633813.SAMN04488087_0331"/>
<dbReference type="Proteomes" id="UP000185812">
    <property type="component" value="Unassembled WGS sequence"/>
</dbReference>
<dbReference type="RefSeq" id="WP_178139366.1">
    <property type="nucleotide sequence ID" value="NZ_FRAU01000001.1"/>
</dbReference>
<evidence type="ECO:0000256" key="4">
    <source>
        <dbReference type="ARBA" id="ARBA00022801"/>
    </source>
</evidence>
<reference evidence="10" key="1">
    <citation type="submission" date="2016-11" db="EMBL/GenBank/DDBJ databases">
        <authorList>
            <person name="Varghese N."/>
            <person name="Submissions S."/>
        </authorList>
    </citation>
    <scope>NUCLEOTIDE SEQUENCE [LARGE SCALE GENOMIC DNA]</scope>
    <source>
        <strain evidence="10">DSM 22212</strain>
    </source>
</reference>
<dbReference type="GO" id="GO:0016787">
    <property type="term" value="F:hydrolase activity"/>
    <property type="evidence" value="ECO:0007669"/>
    <property type="project" value="UniProtKB-KW"/>
</dbReference>
<dbReference type="AlphaFoldDB" id="A0A1M6PUG7"/>
<name>A0A1M6PUG7_9BACT</name>
<evidence type="ECO:0000256" key="3">
    <source>
        <dbReference type="ARBA" id="ARBA00022692"/>
    </source>
</evidence>
<evidence type="ECO:0000313" key="9">
    <source>
        <dbReference type="EMBL" id="SHK11557.1"/>
    </source>
</evidence>
<organism evidence="9 10">
    <name type="scientific">Rhodothermus profundi</name>
    <dbReference type="NCBI Taxonomy" id="633813"/>
    <lineage>
        <taxon>Bacteria</taxon>
        <taxon>Pseudomonadati</taxon>
        <taxon>Rhodothermota</taxon>
        <taxon>Rhodothermia</taxon>
        <taxon>Rhodothermales</taxon>
        <taxon>Rhodothermaceae</taxon>
        <taxon>Rhodothermus</taxon>
    </lineage>
</organism>
<dbReference type="Gene3D" id="1.20.144.10">
    <property type="entry name" value="Phosphatidic acid phosphatase type 2/haloperoxidase"/>
    <property type="match status" value="1"/>
</dbReference>
<keyword evidence="7" id="KW-0732">Signal</keyword>
<dbReference type="Pfam" id="PF01569">
    <property type="entry name" value="PAP2"/>
    <property type="match status" value="1"/>
</dbReference>
<dbReference type="EMBL" id="FRAU01000001">
    <property type="protein sequence ID" value="SHK11557.1"/>
    <property type="molecule type" value="Genomic_DNA"/>
</dbReference>
<dbReference type="GO" id="GO:0005886">
    <property type="term" value="C:plasma membrane"/>
    <property type="evidence" value="ECO:0007669"/>
    <property type="project" value="UniProtKB-SubCell"/>
</dbReference>
<accession>A0A1M6PUG7</accession>
<feature type="domain" description="Phosphatidic acid phosphatase type 2/haloperoxidase" evidence="8">
    <location>
        <begin position="83"/>
        <end position="192"/>
    </location>
</feature>
<protein>
    <submittedName>
        <fullName evidence="9">PAP2 superfamily protein</fullName>
    </submittedName>
</protein>
<evidence type="ECO:0000259" key="8">
    <source>
        <dbReference type="SMART" id="SM00014"/>
    </source>
</evidence>
<keyword evidence="6" id="KW-0472">Membrane</keyword>
<evidence type="ECO:0000313" key="10">
    <source>
        <dbReference type="Proteomes" id="UP000185812"/>
    </source>
</evidence>
<keyword evidence="4" id="KW-0378">Hydrolase</keyword>